<dbReference type="Proteomes" id="UP000466794">
    <property type="component" value="Unassembled WGS sequence"/>
</dbReference>
<sequence length="395" mass="43830">MGFLGGVWRNRFGRRVLEQVLAYDAVESAEYDERAYEIAYRLKNGYAARLNLDTLYQRFDGKIGAGLFQAVENLLLPPDAPADWEQVATKLRPVLRRAGYGAANVEGPQGHDRVLARPSLPFLSELVVIDLPRTVQFVTEQDLSRWGVDAETVYSIAHANLTELAMNTMEAFDPPQSVRVLEFADDDGESYVGSLPLVAGWLAGVRTRSETRPLLFLPGHLGMFVVLGATPEITVQLMSLAQERHEAALRPLSTVPYTVDEEGELIPFHVDSDHPAHTAIRHAQIQLAVGVYHAQTERLRAEREGELGIPELLALRDPDGAETTMTSWPDGIPNLLPKADFICFVGAGGDVFRVAWDEVARLVALEPSDDYHPPRYRVHDHPPADIMTRLRALAS</sequence>
<evidence type="ECO:0000313" key="2">
    <source>
        <dbReference type="Proteomes" id="UP000466794"/>
    </source>
</evidence>
<evidence type="ECO:0008006" key="3">
    <source>
        <dbReference type="Google" id="ProtNLM"/>
    </source>
</evidence>
<accession>A0A7K1V812</accession>
<dbReference type="EMBL" id="WRPP01000008">
    <property type="protein sequence ID" value="MVU82238.1"/>
    <property type="molecule type" value="Genomic_DNA"/>
</dbReference>
<keyword evidence="2" id="KW-1185">Reference proteome</keyword>
<protein>
    <recommendedName>
        <fullName evidence="3">DUF1444 family protein</fullName>
    </recommendedName>
</protein>
<comment type="caution">
    <text evidence="1">The sequence shown here is derived from an EMBL/GenBank/DDBJ whole genome shotgun (WGS) entry which is preliminary data.</text>
</comment>
<proteinExistence type="predicted"/>
<name>A0A7K1V812_9NOCA</name>
<organism evidence="1 2">
    <name type="scientific">Nocardia terrae</name>
    <dbReference type="NCBI Taxonomy" id="2675851"/>
    <lineage>
        <taxon>Bacteria</taxon>
        <taxon>Bacillati</taxon>
        <taxon>Actinomycetota</taxon>
        <taxon>Actinomycetes</taxon>
        <taxon>Mycobacteriales</taxon>
        <taxon>Nocardiaceae</taxon>
        <taxon>Nocardia</taxon>
    </lineage>
</organism>
<evidence type="ECO:0000313" key="1">
    <source>
        <dbReference type="EMBL" id="MVU82238.1"/>
    </source>
</evidence>
<gene>
    <name evidence="1" type="ORF">GPX89_34005</name>
</gene>
<dbReference type="RefSeq" id="WP_157391811.1">
    <property type="nucleotide sequence ID" value="NZ_WRPP01000008.1"/>
</dbReference>
<reference evidence="1 2" key="1">
    <citation type="submission" date="2019-12" db="EMBL/GenBank/DDBJ databases">
        <title>Nocardia sp. nov. ET3-3 isolated from soil.</title>
        <authorList>
            <person name="Kanchanasin P."/>
            <person name="Tanasupawat S."/>
            <person name="Yuki M."/>
            <person name="Kudo T."/>
        </authorList>
    </citation>
    <scope>NUCLEOTIDE SEQUENCE [LARGE SCALE GENOMIC DNA]</scope>
    <source>
        <strain evidence="1 2">ET3-3</strain>
    </source>
</reference>
<dbReference type="AlphaFoldDB" id="A0A7K1V812"/>